<dbReference type="PANTHER" id="PTHR42930:SF3">
    <property type="entry name" value="PHOSPHATE-SPECIFIC TRANSPORT SYSTEM ACCESSORY PROTEIN PHOU"/>
    <property type="match status" value="1"/>
</dbReference>
<dbReference type="GO" id="GO:0030643">
    <property type="term" value="P:intracellular phosphate ion homeostasis"/>
    <property type="evidence" value="ECO:0007669"/>
    <property type="project" value="InterPro"/>
</dbReference>
<dbReference type="Pfam" id="PF01895">
    <property type="entry name" value="PhoU"/>
    <property type="match status" value="2"/>
</dbReference>
<dbReference type="AlphaFoldDB" id="A0A5D0MJW0"/>
<feature type="domain" description="PhoU" evidence="8">
    <location>
        <begin position="18"/>
        <end position="101"/>
    </location>
</feature>
<gene>
    <name evidence="9" type="primary">phoU</name>
    <name evidence="9" type="ORF">FXF47_00205</name>
</gene>
<keyword evidence="5 7" id="KW-0963">Cytoplasm</keyword>
<dbReference type="PIRSF" id="PIRSF003107">
    <property type="entry name" value="PhoU"/>
    <property type="match status" value="1"/>
</dbReference>
<keyword evidence="6 7" id="KW-0592">Phosphate transport</keyword>
<dbReference type="InterPro" id="IPR026022">
    <property type="entry name" value="PhoU_dom"/>
</dbReference>
<evidence type="ECO:0000313" key="10">
    <source>
        <dbReference type="Proteomes" id="UP000324143"/>
    </source>
</evidence>
<name>A0A5D0MJW0_9BACT</name>
<comment type="caution">
    <text evidence="9">The sequence shown here is derived from an EMBL/GenBank/DDBJ whole genome shotgun (WGS) entry which is preliminary data.</text>
</comment>
<accession>A0A5D0MJW0</accession>
<evidence type="ECO:0000256" key="6">
    <source>
        <dbReference type="ARBA" id="ARBA00022592"/>
    </source>
</evidence>
<protein>
    <recommendedName>
        <fullName evidence="7">Phosphate-specific transport system accessory protein PhoU</fullName>
    </recommendedName>
</protein>
<dbReference type="PANTHER" id="PTHR42930">
    <property type="entry name" value="PHOSPHATE-SPECIFIC TRANSPORT SYSTEM ACCESSORY PROTEIN PHOU"/>
    <property type="match status" value="1"/>
</dbReference>
<proteinExistence type="inferred from homology"/>
<dbReference type="Gene3D" id="1.20.58.220">
    <property type="entry name" value="Phosphate transport system protein phou homolog 2, domain 2"/>
    <property type="match status" value="1"/>
</dbReference>
<comment type="subcellular location">
    <subcellularLocation>
        <location evidence="1 7">Cytoplasm</location>
    </subcellularLocation>
</comment>
<dbReference type="GO" id="GO:0045936">
    <property type="term" value="P:negative regulation of phosphate metabolic process"/>
    <property type="evidence" value="ECO:0007669"/>
    <property type="project" value="InterPro"/>
</dbReference>
<evidence type="ECO:0000313" key="9">
    <source>
        <dbReference type="EMBL" id="TYB32195.1"/>
    </source>
</evidence>
<dbReference type="Proteomes" id="UP000324143">
    <property type="component" value="Unassembled WGS sequence"/>
</dbReference>
<keyword evidence="4 7" id="KW-0813">Transport</keyword>
<evidence type="ECO:0000259" key="8">
    <source>
        <dbReference type="Pfam" id="PF01895"/>
    </source>
</evidence>
<comment type="function">
    <text evidence="7">Plays a role in the regulation of phosphate uptake.</text>
</comment>
<dbReference type="InterPro" id="IPR038078">
    <property type="entry name" value="PhoU-like_sf"/>
</dbReference>
<evidence type="ECO:0000256" key="2">
    <source>
        <dbReference type="ARBA" id="ARBA00008107"/>
    </source>
</evidence>
<evidence type="ECO:0000256" key="3">
    <source>
        <dbReference type="ARBA" id="ARBA00011738"/>
    </source>
</evidence>
<evidence type="ECO:0000256" key="7">
    <source>
        <dbReference type="PIRNR" id="PIRNR003107"/>
    </source>
</evidence>
<evidence type="ECO:0000256" key="4">
    <source>
        <dbReference type="ARBA" id="ARBA00022448"/>
    </source>
</evidence>
<keyword evidence="10" id="KW-1185">Reference proteome</keyword>
<dbReference type="EMBL" id="VSIX01000003">
    <property type="protein sequence ID" value="TYB32195.1"/>
    <property type="molecule type" value="Genomic_DNA"/>
</dbReference>
<dbReference type="NCBIfam" id="TIGR02135">
    <property type="entry name" value="phoU_full"/>
    <property type="match status" value="1"/>
</dbReference>
<evidence type="ECO:0000256" key="5">
    <source>
        <dbReference type="ARBA" id="ARBA00022490"/>
    </source>
</evidence>
<evidence type="ECO:0000256" key="1">
    <source>
        <dbReference type="ARBA" id="ARBA00004496"/>
    </source>
</evidence>
<dbReference type="GO" id="GO:0006817">
    <property type="term" value="P:phosphate ion transport"/>
    <property type="evidence" value="ECO:0007669"/>
    <property type="project" value="UniProtKB-KW"/>
</dbReference>
<reference evidence="9" key="1">
    <citation type="submission" date="2019-08" db="EMBL/GenBank/DDBJ databases">
        <title>Genomic characterization of a novel candidate phylum (ARYD3) from a high temperature, high salinity tertiary oil reservoir in north central Oklahoma, USA.</title>
        <authorList>
            <person name="Youssef N.H."/>
            <person name="Yadav A."/>
            <person name="Elshahed M.S."/>
        </authorList>
    </citation>
    <scope>NUCLEOTIDE SEQUENCE [LARGE SCALE GENOMIC DNA]</scope>
    <source>
        <strain evidence="9">ARYD3</strain>
    </source>
</reference>
<dbReference type="FunFam" id="1.20.58.220:FF:000004">
    <property type="entry name" value="Phosphate-specific transport system accessory protein PhoU"/>
    <property type="match status" value="1"/>
</dbReference>
<dbReference type="GO" id="GO:0005737">
    <property type="term" value="C:cytoplasm"/>
    <property type="evidence" value="ECO:0007669"/>
    <property type="project" value="UniProtKB-SubCell"/>
</dbReference>
<comment type="similarity">
    <text evidence="2 7">Belongs to the PhoU family.</text>
</comment>
<sequence length="224" mass="26422">MIVEKKLNEIKEKLLYEANITKKMIKFALEGVLYNNREKLHNQILCNEEKVNETEIKIDEKSVSFIARYQPEARHLRTIFTVIKINNDLERIADLAVNISDNFLKLNRNEDDDVMSMVKNVGEKTRKMLEMSIDSFMNQDIELAEKVIESDDEVDEGEKEIMKKLVEKLKKRKDATQFEFYYYRIAKSFERIADLSTNIAEDTIYMSRGNIVKHANRKDNKNDE</sequence>
<dbReference type="InterPro" id="IPR028366">
    <property type="entry name" value="PhoU"/>
</dbReference>
<organism evidence="9 10">
    <name type="scientific">Candidatus Mcinerneyibacterium aminivorans</name>
    <dbReference type="NCBI Taxonomy" id="2703815"/>
    <lineage>
        <taxon>Bacteria</taxon>
        <taxon>Candidatus Macinerneyibacteriota</taxon>
        <taxon>Candidatus Mcinerneyibacteria</taxon>
        <taxon>Candidatus Mcinerneyibacteriales</taxon>
        <taxon>Candidatus Mcinerneyibacteriaceae</taxon>
        <taxon>Candidatus Mcinerneyibacterium</taxon>
    </lineage>
</organism>
<comment type="subunit">
    <text evidence="3 7">Homodimer.</text>
</comment>
<feature type="domain" description="PhoU" evidence="8">
    <location>
        <begin position="119"/>
        <end position="202"/>
    </location>
</feature>
<dbReference type="SUPFAM" id="SSF109755">
    <property type="entry name" value="PhoU-like"/>
    <property type="match status" value="1"/>
</dbReference>